<evidence type="ECO:0000259" key="1">
    <source>
        <dbReference type="Pfam" id="PF19898"/>
    </source>
</evidence>
<dbReference type="Pfam" id="PF21957">
    <property type="entry name" value="Zn_ribbon_16"/>
    <property type="match status" value="1"/>
</dbReference>
<comment type="caution">
    <text evidence="3">The sequence shown here is derived from an EMBL/GenBank/DDBJ whole genome shotgun (WGS) entry which is preliminary data.</text>
</comment>
<keyword evidence="4" id="KW-1185">Reference proteome</keyword>
<accession>A0A2S4N8U6</accession>
<evidence type="ECO:0000259" key="2">
    <source>
        <dbReference type="Pfam" id="PF21957"/>
    </source>
</evidence>
<protein>
    <recommendedName>
        <fullName evidence="5">Toprim domain-containing protein</fullName>
    </recommendedName>
</protein>
<reference evidence="3 4" key="1">
    <citation type="submission" date="2018-01" db="EMBL/GenBank/DDBJ databases">
        <title>Genomic Encyclopedia of Type Strains, Phase I: the one thousand microbial genomes (KMG-I) project.</title>
        <authorList>
            <person name="Goeker M."/>
        </authorList>
    </citation>
    <scope>NUCLEOTIDE SEQUENCE [LARGE SCALE GENOMIC DNA]</scope>
    <source>
        <strain evidence="3 4">DSM 17960</strain>
    </source>
</reference>
<dbReference type="InterPro" id="IPR047731">
    <property type="entry name" value="Zinc_ribbon_put"/>
</dbReference>
<evidence type="ECO:0000313" key="4">
    <source>
        <dbReference type="Proteomes" id="UP000237056"/>
    </source>
</evidence>
<evidence type="ECO:0000313" key="3">
    <source>
        <dbReference type="EMBL" id="POS02121.1"/>
    </source>
</evidence>
<evidence type="ECO:0008006" key="5">
    <source>
        <dbReference type="Google" id="ProtNLM"/>
    </source>
</evidence>
<proteinExistence type="predicted"/>
<dbReference type="NCBIfam" id="NF040506">
    <property type="entry name" value="PG0870_Nterm"/>
    <property type="match status" value="1"/>
</dbReference>
<dbReference type="InterPro" id="IPR045951">
    <property type="entry name" value="DUF6371"/>
</dbReference>
<feature type="domain" description="Zinc beta-ribbon finger putative" evidence="2">
    <location>
        <begin position="4"/>
        <end position="58"/>
    </location>
</feature>
<dbReference type="EMBL" id="PQNY01000005">
    <property type="protein sequence ID" value="POS02121.1"/>
    <property type="molecule type" value="Genomic_DNA"/>
</dbReference>
<dbReference type="RefSeq" id="WP_211290364.1">
    <property type="nucleotide sequence ID" value="NZ_PQNY01000005.1"/>
</dbReference>
<organism evidence="3 4">
    <name type="scientific">Flavobacterium croceum DSM 17960</name>
    <dbReference type="NCBI Taxonomy" id="1121886"/>
    <lineage>
        <taxon>Bacteria</taxon>
        <taxon>Pseudomonadati</taxon>
        <taxon>Bacteroidota</taxon>
        <taxon>Flavobacteriia</taxon>
        <taxon>Flavobacteriales</taxon>
        <taxon>Flavobacteriaceae</taxon>
        <taxon>Flavobacterium</taxon>
    </lineage>
</organism>
<sequence length="350" mass="40491">MNEYKYSLDKSSKKFVCPNCGKRRFVRYLNQITNEYLEETYGRCDRETSCGYHNNPKQNECIAIVNIEGINLIPDFIDPLLVKQSLKKYCNNNFAKFLYKHFAKDEVENCIAKYNIGTSKHWEGATVFWQINQNQKVHAGKIILFDENTGKRVKNPFPHINWVHKKINKDKFNLKQCLFGLHLNKNGVATSLQKPIAIPLQYYCNTIAIVESEKTAIIMSLFIPEYLWMATGSKQNLKLQLLEPIKNENIVVYPDKGEFNDWNIKVTELQRQGFKIKCSSVVENSDFEIGTDLADIYFAMKKNTPKNNIAIVLSDTEKKIQRLSKINPSIISLIETFDLIDEKGNGIRKI</sequence>
<dbReference type="Proteomes" id="UP000237056">
    <property type="component" value="Unassembled WGS sequence"/>
</dbReference>
<feature type="domain" description="DUF6371" evidence="1">
    <location>
        <begin position="92"/>
        <end position="256"/>
    </location>
</feature>
<dbReference type="AlphaFoldDB" id="A0A2S4N8U6"/>
<dbReference type="Pfam" id="PF19898">
    <property type="entry name" value="DUF6371"/>
    <property type="match status" value="1"/>
</dbReference>
<gene>
    <name evidence="3" type="ORF">Q361_10510</name>
</gene>
<name>A0A2S4N8U6_9FLAO</name>